<dbReference type="Proteomes" id="UP000260733">
    <property type="component" value="Unassembled WGS sequence"/>
</dbReference>
<evidence type="ECO:0000313" key="1">
    <source>
        <dbReference type="EMBL" id="RGC15935.1"/>
    </source>
</evidence>
<protein>
    <recommendedName>
        <fullName evidence="3">Alpha/beta hydrolase</fullName>
    </recommendedName>
</protein>
<organism evidence="1 2">
    <name type="scientific">Faecalibacterium prausnitzii</name>
    <dbReference type="NCBI Taxonomy" id="853"/>
    <lineage>
        <taxon>Bacteria</taxon>
        <taxon>Bacillati</taxon>
        <taxon>Bacillota</taxon>
        <taxon>Clostridia</taxon>
        <taxon>Eubacteriales</taxon>
        <taxon>Oscillospiraceae</taxon>
        <taxon>Faecalibacterium</taxon>
    </lineage>
</organism>
<proteinExistence type="predicted"/>
<reference evidence="1 2" key="1">
    <citation type="submission" date="2018-08" db="EMBL/GenBank/DDBJ databases">
        <title>A genome reference for cultivated species of the human gut microbiota.</title>
        <authorList>
            <person name="Zou Y."/>
            <person name="Xue W."/>
            <person name="Luo G."/>
        </authorList>
    </citation>
    <scope>NUCLEOTIDE SEQUENCE [LARGE SCALE GENOMIC DNA]</scope>
    <source>
        <strain evidence="1 2">AM37-13AC</strain>
    </source>
</reference>
<sequence>MKFKTLGNRNAPAVLFFHAMGVTGESSEPVAQYLQNRYFCILPTSTVYCKGQKYVSKADEVRQVEAYLKSQGVERLELLVASSIGADLAMAFLTGTKLSIGHVFFDGGQFAQIGKGMRRMMTPFLYFAIKSLYWSKGGTLKKILWCDDDSIKPYFIAAGKNLTYTNLRRQILDSLEDKPFPALSEELQKHLYFEFGSIEEHFKYRQAVIEAYLWGNYPVFEGYDHMQYQIRDPKGFAEMLAFIAEQDGMPKLPFIRK</sequence>
<comment type="caution">
    <text evidence="1">The sequence shown here is derived from an EMBL/GenBank/DDBJ whole genome shotgun (WGS) entry which is preliminary data.</text>
</comment>
<dbReference type="InterPro" id="IPR029058">
    <property type="entry name" value="AB_hydrolase_fold"/>
</dbReference>
<gene>
    <name evidence="1" type="ORF">DW855_12390</name>
</gene>
<name>A0A3E2VX90_9FIRM</name>
<dbReference type="EMBL" id="QVFB01000023">
    <property type="protein sequence ID" value="RGC15935.1"/>
    <property type="molecule type" value="Genomic_DNA"/>
</dbReference>
<dbReference type="Gene3D" id="3.40.50.1820">
    <property type="entry name" value="alpha/beta hydrolase"/>
    <property type="match status" value="1"/>
</dbReference>
<dbReference type="AlphaFoldDB" id="A0A3E2VX90"/>
<dbReference type="SUPFAM" id="SSF53474">
    <property type="entry name" value="alpha/beta-Hydrolases"/>
    <property type="match status" value="1"/>
</dbReference>
<evidence type="ECO:0000313" key="2">
    <source>
        <dbReference type="Proteomes" id="UP000260733"/>
    </source>
</evidence>
<dbReference type="RefSeq" id="WP_117554744.1">
    <property type="nucleotide sequence ID" value="NZ_QVFB01000023.1"/>
</dbReference>
<accession>A0A3E2VX90</accession>
<evidence type="ECO:0008006" key="3">
    <source>
        <dbReference type="Google" id="ProtNLM"/>
    </source>
</evidence>